<keyword evidence="3" id="KW-1185">Reference proteome</keyword>
<sequence>MTIRVRVKASAISLWHSSRYKTLILTIARKRAPATGRLSFSWPHAMDQAAAAARLKGPLFPFGHGLQTRAVG</sequence>
<dbReference type="PaxDb" id="2903-EOD24567"/>
<accession>A0A0D3JM32</accession>
<reference evidence="3" key="1">
    <citation type="journal article" date="2013" name="Nature">
        <title>Pan genome of the phytoplankton Emiliania underpins its global distribution.</title>
        <authorList>
            <person name="Read B.A."/>
            <person name="Kegel J."/>
            <person name="Klute M.J."/>
            <person name="Kuo A."/>
            <person name="Lefebvre S.C."/>
            <person name="Maumus F."/>
            <person name="Mayer C."/>
            <person name="Miller J."/>
            <person name="Monier A."/>
            <person name="Salamov A."/>
            <person name="Young J."/>
            <person name="Aguilar M."/>
            <person name="Claverie J.M."/>
            <person name="Frickenhaus S."/>
            <person name="Gonzalez K."/>
            <person name="Herman E.K."/>
            <person name="Lin Y.C."/>
            <person name="Napier J."/>
            <person name="Ogata H."/>
            <person name="Sarno A.F."/>
            <person name="Shmutz J."/>
            <person name="Schroeder D."/>
            <person name="de Vargas C."/>
            <person name="Verret F."/>
            <person name="von Dassow P."/>
            <person name="Valentin K."/>
            <person name="Van de Peer Y."/>
            <person name="Wheeler G."/>
            <person name="Dacks J.B."/>
            <person name="Delwiche C.F."/>
            <person name="Dyhrman S.T."/>
            <person name="Glockner G."/>
            <person name="John U."/>
            <person name="Richards T."/>
            <person name="Worden A.Z."/>
            <person name="Zhang X."/>
            <person name="Grigoriev I.V."/>
            <person name="Allen A.E."/>
            <person name="Bidle K."/>
            <person name="Borodovsky M."/>
            <person name="Bowler C."/>
            <person name="Brownlee C."/>
            <person name="Cock J.M."/>
            <person name="Elias M."/>
            <person name="Gladyshev V.N."/>
            <person name="Groth M."/>
            <person name="Guda C."/>
            <person name="Hadaegh A."/>
            <person name="Iglesias-Rodriguez M.D."/>
            <person name="Jenkins J."/>
            <person name="Jones B.M."/>
            <person name="Lawson T."/>
            <person name="Leese F."/>
            <person name="Lindquist E."/>
            <person name="Lobanov A."/>
            <person name="Lomsadze A."/>
            <person name="Malik S.B."/>
            <person name="Marsh M.E."/>
            <person name="Mackinder L."/>
            <person name="Mock T."/>
            <person name="Mueller-Roeber B."/>
            <person name="Pagarete A."/>
            <person name="Parker M."/>
            <person name="Probert I."/>
            <person name="Quesneville H."/>
            <person name="Raines C."/>
            <person name="Rensing S.A."/>
            <person name="Riano-Pachon D.M."/>
            <person name="Richier S."/>
            <person name="Rokitta S."/>
            <person name="Shiraiwa Y."/>
            <person name="Soanes D.M."/>
            <person name="van der Giezen M."/>
            <person name="Wahlund T.M."/>
            <person name="Williams B."/>
            <person name="Wilson W."/>
            <person name="Wolfe G."/>
            <person name="Wurch L.L."/>
        </authorList>
    </citation>
    <scope>NUCLEOTIDE SEQUENCE</scope>
</reference>
<evidence type="ECO:0000313" key="3">
    <source>
        <dbReference type="Proteomes" id="UP000013827"/>
    </source>
</evidence>
<evidence type="ECO:0000313" key="2">
    <source>
        <dbReference type="EnsemblProtists" id="EOD24567"/>
    </source>
</evidence>
<keyword evidence="1" id="KW-0378">Hydrolase</keyword>
<dbReference type="Proteomes" id="UP000013827">
    <property type="component" value="Unassembled WGS sequence"/>
</dbReference>
<reference evidence="2" key="2">
    <citation type="submission" date="2024-10" db="UniProtKB">
        <authorList>
            <consortium name="EnsemblProtists"/>
        </authorList>
    </citation>
    <scope>IDENTIFICATION</scope>
</reference>
<dbReference type="HOGENOM" id="CLU_2727549_0_0_1"/>
<dbReference type="RefSeq" id="XP_005776996.1">
    <property type="nucleotide sequence ID" value="XM_005776939.1"/>
</dbReference>
<dbReference type="GeneID" id="17270114"/>
<dbReference type="EnsemblProtists" id="EOD24567">
    <property type="protein sequence ID" value="EOD24567"/>
    <property type="gene ID" value="EMIHUDRAFT_206568"/>
</dbReference>
<name>A0A0D3JM32_EMIH1</name>
<organism evidence="2 3">
    <name type="scientific">Emiliania huxleyi (strain CCMP1516)</name>
    <dbReference type="NCBI Taxonomy" id="280463"/>
    <lineage>
        <taxon>Eukaryota</taxon>
        <taxon>Haptista</taxon>
        <taxon>Haptophyta</taxon>
        <taxon>Prymnesiophyceae</taxon>
        <taxon>Isochrysidales</taxon>
        <taxon>Noelaerhabdaceae</taxon>
        <taxon>Emiliania</taxon>
    </lineage>
</organism>
<dbReference type="Gene3D" id="3.40.50.1700">
    <property type="entry name" value="Glycoside hydrolase family 3 C-terminal domain"/>
    <property type="match status" value="1"/>
</dbReference>
<dbReference type="AlphaFoldDB" id="A0A0D3JM32"/>
<dbReference type="KEGG" id="ehx:EMIHUDRAFT_206568"/>
<dbReference type="SUPFAM" id="SSF52279">
    <property type="entry name" value="Beta-D-glucan exohydrolase, C-terminal domain"/>
    <property type="match status" value="1"/>
</dbReference>
<proteinExistence type="predicted"/>
<dbReference type="GO" id="GO:0004553">
    <property type="term" value="F:hydrolase activity, hydrolyzing O-glycosyl compounds"/>
    <property type="evidence" value="ECO:0007669"/>
    <property type="project" value="InterPro"/>
</dbReference>
<dbReference type="GO" id="GO:0005975">
    <property type="term" value="P:carbohydrate metabolic process"/>
    <property type="evidence" value="ECO:0007669"/>
    <property type="project" value="InterPro"/>
</dbReference>
<dbReference type="InterPro" id="IPR036881">
    <property type="entry name" value="Glyco_hydro_3_C_sf"/>
</dbReference>
<protein>
    <submittedName>
        <fullName evidence="2">Uncharacterized protein</fullName>
    </submittedName>
</protein>
<evidence type="ECO:0000256" key="1">
    <source>
        <dbReference type="ARBA" id="ARBA00022801"/>
    </source>
</evidence>